<dbReference type="Gene3D" id="3.90.550.10">
    <property type="entry name" value="Spore Coat Polysaccharide Biosynthesis Protein SpsA, Chain A"/>
    <property type="match status" value="1"/>
</dbReference>
<dbReference type="InterPro" id="IPR001173">
    <property type="entry name" value="Glyco_trans_2-like"/>
</dbReference>
<evidence type="ECO:0000313" key="3">
    <source>
        <dbReference type="Proteomes" id="UP000029452"/>
    </source>
</evidence>
<dbReference type="PANTHER" id="PTHR43685:SF2">
    <property type="entry name" value="GLYCOSYLTRANSFERASE 2-LIKE DOMAIN-CONTAINING PROTEIN"/>
    <property type="match status" value="1"/>
</dbReference>
<evidence type="ECO:0000259" key="1">
    <source>
        <dbReference type="Pfam" id="PF00535"/>
    </source>
</evidence>
<dbReference type="OrthoDB" id="5418498at2"/>
<dbReference type="InterPro" id="IPR029044">
    <property type="entry name" value="Nucleotide-diphossugar_trans"/>
</dbReference>
<dbReference type="InterPro" id="IPR050834">
    <property type="entry name" value="Glycosyltransf_2"/>
</dbReference>
<comment type="caution">
    <text evidence="2">The sequence shown here is derived from an EMBL/GenBank/DDBJ whole genome shotgun (WGS) entry which is preliminary data.</text>
</comment>
<proteinExistence type="predicted"/>
<dbReference type="PANTHER" id="PTHR43685">
    <property type="entry name" value="GLYCOSYLTRANSFERASE"/>
    <property type="match status" value="1"/>
</dbReference>
<dbReference type="EMBL" id="JPGK01000003">
    <property type="protein sequence ID" value="KGA94339.1"/>
    <property type="molecule type" value="Genomic_DNA"/>
</dbReference>
<name>A0A094X709_9BACT</name>
<dbReference type="CDD" id="cd04185">
    <property type="entry name" value="GT_2_like_b"/>
    <property type="match status" value="1"/>
</dbReference>
<organism evidence="2 3">
    <name type="scientific">Leptospirillum ferriphilum</name>
    <dbReference type="NCBI Taxonomy" id="178606"/>
    <lineage>
        <taxon>Bacteria</taxon>
        <taxon>Pseudomonadati</taxon>
        <taxon>Nitrospirota</taxon>
        <taxon>Nitrospiria</taxon>
        <taxon>Nitrospirales</taxon>
        <taxon>Nitrospiraceae</taxon>
        <taxon>Leptospirillum</taxon>
    </lineage>
</organism>
<dbReference type="SUPFAM" id="SSF53448">
    <property type="entry name" value="Nucleotide-diphospho-sugar transferases"/>
    <property type="match status" value="1"/>
</dbReference>
<evidence type="ECO:0000313" key="2">
    <source>
        <dbReference type="EMBL" id="KGA94339.1"/>
    </source>
</evidence>
<sequence length="329" mass="38249">MEGTFVDRKTEKVFVVLVTYNRKDLLLECLDGLFRQTRPIDGLVLIDNASTDGTADALYAQKLLPELPPTNDRSVWEFRQESRQDGERTFVYLRLPVNEGGSGGFHEGVKKALEFDCDWLWMMDDDVEPEEGCLQGQLAFSEISKCIHPRKYFQDGLAHEWEGYISPVTGRRIFQPDISFRKGFSFCTVNTGCFEGMLIHRSVVEKIGLPDKRFFLGGDDSVYGFLAHFHTPVLYLRDPRINKKKIYQVENNPIADRSIYYGMRNAFLMQRYLNEKMERYRFVRSFFILMKFADYALNILQNRPEKLRGYRILMRAFRDGLAGNFGKGL</sequence>
<dbReference type="GO" id="GO:0016740">
    <property type="term" value="F:transferase activity"/>
    <property type="evidence" value="ECO:0007669"/>
    <property type="project" value="UniProtKB-KW"/>
</dbReference>
<keyword evidence="2" id="KW-0808">Transferase</keyword>
<dbReference type="Pfam" id="PF00535">
    <property type="entry name" value="Glycos_transf_2"/>
    <property type="match status" value="1"/>
</dbReference>
<gene>
    <name evidence="2" type="ORF">LptCag_1102</name>
</gene>
<dbReference type="Proteomes" id="UP000029452">
    <property type="component" value="Unassembled WGS sequence"/>
</dbReference>
<reference evidence="2 3" key="1">
    <citation type="submission" date="2014-06" db="EMBL/GenBank/DDBJ databases">
        <title>Draft genome sequence of iron oxidizing acidophile Leptospirillum ferriphilum DSM14647.</title>
        <authorList>
            <person name="Cardenas J.P."/>
            <person name="Lazcano M."/>
            <person name="Ossandon F.J."/>
            <person name="Corbett M."/>
            <person name="Holmes D.S."/>
            <person name="Watkin E."/>
        </authorList>
    </citation>
    <scope>NUCLEOTIDE SEQUENCE [LARGE SCALE GENOMIC DNA]</scope>
    <source>
        <strain evidence="2 3">DSM 14647</strain>
    </source>
</reference>
<dbReference type="RefSeq" id="WP_036081527.1">
    <property type="nucleotide sequence ID" value="NZ_JBPKCJ010000001.1"/>
</dbReference>
<dbReference type="AlphaFoldDB" id="A0A094X709"/>
<protein>
    <submittedName>
        <fullName evidence="2">Glycosyltransferase</fullName>
    </submittedName>
</protein>
<dbReference type="PATRIC" id="fig|178606.4.peg.911"/>
<feature type="domain" description="Glycosyltransferase 2-like" evidence="1">
    <location>
        <begin position="15"/>
        <end position="207"/>
    </location>
</feature>
<accession>A0A094X709</accession>